<feature type="signal peptide" evidence="1">
    <location>
        <begin position="1"/>
        <end position="18"/>
    </location>
</feature>
<dbReference type="Proteomes" id="UP000315889">
    <property type="component" value="Unassembled WGS sequence"/>
</dbReference>
<accession>A0A520MC50</accession>
<name>A0A520MC50_9GAMM</name>
<dbReference type="EMBL" id="SHBP01000024">
    <property type="protein sequence ID" value="RZO18788.1"/>
    <property type="molecule type" value="Genomic_DNA"/>
</dbReference>
<evidence type="ECO:0000256" key="1">
    <source>
        <dbReference type="SAM" id="SignalP"/>
    </source>
</evidence>
<proteinExistence type="predicted"/>
<protein>
    <submittedName>
        <fullName evidence="2">Uncharacterized protein</fullName>
    </submittedName>
</protein>
<organism evidence="2 3">
    <name type="scientific">SAR92 clade bacterium</name>
    <dbReference type="NCBI Taxonomy" id="2315479"/>
    <lineage>
        <taxon>Bacteria</taxon>
        <taxon>Pseudomonadati</taxon>
        <taxon>Pseudomonadota</taxon>
        <taxon>Gammaproteobacteria</taxon>
        <taxon>Cellvibrionales</taxon>
        <taxon>Porticoccaceae</taxon>
        <taxon>SAR92 clade</taxon>
    </lineage>
</organism>
<feature type="chain" id="PRO_5021939838" evidence="1">
    <location>
        <begin position="19"/>
        <end position="97"/>
    </location>
</feature>
<evidence type="ECO:0000313" key="2">
    <source>
        <dbReference type="EMBL" id="RZO18788.1"/>
    </source>
</evidence>
<comment type="caution">
    <text evidence="2">The sequence shown here is derived from an EMBL/GenBank/DDBJ whole genome shotgun (WGS) entry which is preliminary data.</text>
</comment>
<keyword evidence="1" id="KW-0732">Signal</keyword>
<evidence type="ECO:0000313" key="3">
    <source>
        <dbReference type="Proteomes" id="UP000315889"/>
    </source>
</evidence>
<sequence>MKKLLFLMLALGSVLSYGQEALEHEPVANKAEYYVASYNARKDMDDLINWAQDFEDWQNESGLYDSMATSLLVPYFINNTSTHDVVWLNIWPSPTAQ</sequence>
<reference evidence="2 3" key="1">
    <citation type="submission" date="2019-02" db="EMBL/GenBank/DDBJ databases">
        <title>Prokaryotic population dynamics and viral predation in marine succession experiment using metagenomics: the confinement effect.</title>
        <authorList>
            <person name="Haro-Moreno J.M."/>
            <person name="Rodriguez-Valera F."/>
            <person name="Lopez-Perez M."/>
        </authorList>
    </citation>
    <scope>NUCLEOTIDE SEQUENCE [LARGE SCALE GENOMIC DNA]</scope>
    <source>
        <strain evidence="2">MED-G170</strain>
    </source>
</reference>
<dbReference type="AlphaFoldDB" id="A0A520MC50"/>
<gene>
    <name evidence="2" type="ORF">EVB03_09500</name>
</gene>
<feature type="non-terminal residue" evidence="2">
    <location>
        <position position="97"/>
    </location>
</feature>